<dbReference type="AlphaFoldDB" id="A0A6V6Z309"/>
<dbReference type="EMBL" id="CAIJDP010000075">
    <property type="protein sequence ID" value="CAD0006123.1"/>
    <property type="molecule type" value="Genomic_DNA"/>
</dbReference>
<keyword evidence="2" id="KW-1185">Reference proteome</keyword>
<dbReference type="Proteomes" id="UP000530060">
    <property type="component" value="Unassembled WGS sequence"/>
</dbReference>
<accession>A0A6V6Z309</accession>
<sequence length="126" mass="15653">MYHSCLVERYMMPLLPYHQPHLLREDFQYHNTHLNPDLPQYFHMLQLNPGIHHYLNLDPVDLLFRLNPHHTCHQYHQNLYLQILQRLYLHNLIFYLHLHLQKDLASLLSQLYLKYRHYHHPNHTLH</sequence>
<organism evidence="1 2">
    <name type="scientific">Flavobacterium salmonis</name>
    <dbReference type="NCBI Taxonomy" id="2654844"/>
    <lineage>
        <taxon>Bacteria</taxon>
        <taxon>Pseudomonadati</taxon>
        <taxon>Bacteroidota</taxon>
        <taxon>Flavobacteriia</taxon>
        <taxon>Flavobacteriales</taxon>
        <taxon>Flavobacteriaceae</taxon>
        <taxon>Flavobacterium</taxon>
    </lineage>
</organism>
<evidence type="ECO:0000313" key="2">
    <source>
        <dbReference type="Proteomes" id="UP000530060"/>
    </source>
</evidence>
<evidence type="ECO:0000313" key="1">
    <source>
        <dbReference type="EMBL" id="CAD0006123.1"/>
    </source>
</evidence>
<reference evidence="1 2" key="1">
    <citation type="submission" date="2020-06" db="EMBL/GenBank/DDBJ databases">
        <authorList>
            <person name="Criscuolo A."/>
        </authorList>
    </citation>
    <scope>NUCLEOTIDE SEQUENCE [LARGE SCALE GENOMIC DNA]</scope>
    <source>
        <strain evidence="2">CIP 111411</strain>
    </source>
</reference>
<protein>
    <submittedName>
        <fullName evidence="1">Uncharacterized protein</fullName>
    </submittedName>
</protein>
<name>A0A6V6Z309_9FLAO</name>
<comment type="caution">
    <text evidence="1">The sequence shown here is derived from an EMBL/GenBank/DDBJ whole genome shotgun (WGS) entry which is preliminary data.</text>
</comment>
<proteinExistence type="predicted"/>
<gene>
    <name evidence="1" type="ORF">FLAT13_03138</name>
</gene>